<dbReference type="InterPro" id="IPR007110">
    <property type="entry name" value="Ig-like_dom"/>
</dbReference>
<feature type="signal peptide" evidence="5">
    <location>
        <begin position="1"/>
        <end position="26"/>
    </location>
</feature>
<organism evidence="7 8">
    <name type="scientific">Kryptolebias marmoratus</name>
    <name type="common">Mangrove killifish</name>
    <name type="synonym">Rivulus marmoratus</name>
    <dbReference type="NCBI Taxonomy" id="37003"/>
    <lineage>
        <taxon>Eukaryota</taxon>
        <taxon>Metazoa</taxon>
        <taxon>Chordata</taxon>
        <taxon>Craniata</taxon>
        <taxon>Vertebrata</taxon>
        <taxon>Euteleostomi</taxon>
        <taxon>Actinopterygii</taxon>
        <taxon>Neopterygii</taxon>
        <taxon>Teleostei</taxon>
        <taxon>Neoteleostei</taxon>
        <taxon>Acanthomorphata</taxon>
        <taxon>Ovalentaria</taxon>
        <taxon>Atherinomorphae</taxon>
        <taxon>Cyprinodontiformes</taxon>
        <taxon>Rivulidae</taxon>
        <taxon>Kryptolebias</taxon>
    </lineage>
</organism>
<feature type="domain" description="Ig-like" evidence="6">
    <location>
        <begin position="216"/>
        <end position="295"/>
    </location>
</feature>
<feature type="domain" description="Ig-like" evidence="6">
    <location>
        <begin position="479"/>
        <end position="569"/>
    </location>
</feature>
<evidence type="ECO:0000259" key="6">
    <source>
        <dbReference type="PROSITE" id="PS50835"/>
    </source>
</evidence>
<dbReference type="Pfam" id="PF13927">
    <property type="entry name" value="Ig_3"/>
    <property type="match status" value="7"/>
</dbReference>
<dbReference type="InterPro" id="IPR036179">
    <property type="entry name" value="Ig-like_dom_sf"/>
</dbReference>
<protein>
    <submittedName>
        <fullName evidence="7">Hemicentin-1-like</fullName>
    </submittedName>
</protein>
<feature type="domain" description="Ig-like" evidence="6">
    <location>
        <begin position="831"/>
        <end position="914"/>
    </location>
</feature>
<dbReference type="InterPro" id="IPR003598">
    <property type="entry name" value="Ig_sub2"/>
</dbReference>
<feature type="domain" description="Ig-like" evidence="6">
    <location>
        <begin position="1023"/>
        <end position="1098"/>
    </location>
</feature>
<keyword evidence="3" id="KW-0325">Glycoprotein</keyword>
<feature type="domain" description="Ig-like" evidence="6">
    <location>
        <begin position="1103"/>
        <end position="1183"/>
    </location>
</feature>
<feature type="domain" description="Ig-like" evidence="6">
    <location>
        <begin position="924"/>
        <end position="1001"/>
    </location>
</feature>
<evidence type="ECO:0000256" key="3">
    <source>
        <dbReference type="ARBA" id="ARBA00023180"/>
    </source>
</evidence>
<feature type="chain" id="PRO_5018586659" evidence="5">
    <location>
        <begin position="27"/>
        <end position="1214"/>
    </location>
</feature>
<dbReference type="Proteomes" id="UP000264800">
    <property type="component" value="Unplaced"/>
</dbReference>
<dbReference type="InterPro" id="IPR003599">
    <property type="entry name" value="Ig_sub"/>
</dbReference>
<evidence type="ECO:0000256" key="1">
    <source>
        <dbReference type="ARBA" id="ARBA00022729"/>
    </source>
</evidence>
<feature type="domain" description="Ig-like" evidence="6">
    <location>
        <begin position="575"/>
        <end position="651"/>
    </location>
</feature>
<feature type="domain" description="Ig-like" evidence="6">
    <location>
        <begin position="303"/>
        <end position="391"/>
    </location>
</feature>
<dbReference type="CDD" id="cd00096">
    <property type="entry name" value="Ig"/>
    <property type="match status" value="1"/>
</dbReference>
<proteinExistence type="predicted"/>
<dbReference type="PANTHER" id="PTHR44337:SF20">
    <property type="entry name" value="CARCINOEMBRYONIC ANTIGEN-RELATED CELL ADHESION MOLECULE 5-RELATED"/>
    <property type="match status" value="1"/>
</dbReference>
<keyword evidence="4" id="KW-0393">Immunoglobulin domain</keyword>
<dbReference type="PANTHER" id="PTHR44337">
    <property type="entry name" value="CARCINOEMBRYONIC ANTIGEN-RELATED CELL ADHESION MOLECULE 8"/>
    <property type="match status" value="1"/>
</dbReference>
<evidence type="ECO:0000313" key="7">
    <source>
        <dbReference type="Ensembl" id="ENSKMAP00000013945.1"/>
    </source>
</evidence>
<dbReference type="AlphaFoldDB" id="A0A3Q3AD05"/>
<evidence type="ECO:0000256" key="4">
    <source>
        <dbReference type="ARBA" id="ARBA00023319"/>
    </source>
</evidence>
<dbReference type="Pfam" id="PF07679">
    <property type="entry name" value="I-set"/>
    <property type="match status" value="2"/>
</dbReference>
<name>A0A3Q3AD05_KRYMA</name>
<dbReference type="InterPro" id="IPR013783">
    <property type="entry name" value="Ig-like_fold"/>
</dbReference>
<dbReference type="Ensembl" id="ENSKMAT00000014154.1">
    <property type="protein sequence ID" value="ENSKMAP00000013945.1"/>
    <property type="gene ID" value="ENSKMAG00000010465.1"/>
</dbReference>
<keyword evidence="8" id="KW-1185">Reference proteome</keyword>
<dbReference type="SMART" id="SM00408">
    <property type="entry name" value="IGc2"/>
    <property type="match status" value="12"/>
</dbReference>
<feature type="domain" description="Ig-like" evidence="6">
    <location>
        <begin position="396"/>
        <end position="473"/>
    </location>
</feature>
<keyword evidence="1 5" id="KW-0732">Signal</keyword>
<feature type="domain" description="Ig-like" evidence="6">
    <location>
        <begin position="748"/>
        <end position="825"/>
    </location>
</feature>
<evidence type="ECO:0000313" key="8">
    <source>
        <dbReference type="Proteomes" id="UP000264800"/>
    </source>
</evidence>
<dbReference type="GeneTree" id="ENSGT01100000263479"/>
<reference evidence="7" key="1">
    <citation type="submission" date="2025-08" db="UniProtKB">
        <authorList>
            <consortium name="Ensembl"/>
        </authorList>
    </citation>
    <scope>IDENTIFICATION</scope>
</reference>
<dbReference type="SMART" id="SM00409">
    <property type="entry name" value="IG"/>
    <property type="match status" value="13"/>
</dbReference>
<keyword evidence="2" id="KW-1015">Disulfide bond</keyword>
<evidence type="ECO:0000256" key="2">
    <source>
        <dbReference type="ARBA" id="ARBA00023157"/>
    </source>
</evidence>
<sequence>MKNRMTSPVVFFLILTTITFAGRVHGQRIYTLNNPAPVGRSLTIFSDSTITLGGWLFNNDILVFVYPGGQIVDNAHKDRIIYNSSTSSLTIKSATLEYSGVYTLTQINNFTVKLDVSIQVPITDVTLSAESTNLVEFNDTAVLTCSVSNGSSLSYKWLDKNSTIVNGGNMQLSNQNKTLSIAMVTRYNQGPYRCNVSNGLGYEVSPPLNLNISYGPSNTMMTVMPVKNAHKTGSNISLSCSTESSPSAMIRWMFSDMYLNQYGQQLNLENVNESNSGNYKCVCYNTVTLRSSSASTMIRIMDPLTAVAVRQTGGPAILNELFTLNCEVTGPVDSILWWKDDHLISADNTKVFDMTNKTLTLSPVQLSDGGYYRCQAFNLVSNMTSSHYAVHVNYGPEMLTIMGPNVVKAGDNVTLRCQGDSVPPSLYRWYFNGYMVSNMSEYITPRLTTDMSGKYICMAFNNITNKNSTAFIMLTVIDPIETVQIEAQTNPAIEGYPYNLTCNVTGTVDHIYWMKNGEPLQADNRTVFYMDNKRVMFNPVDRSDTGDYQCMAINALGNMTSPTFMLLVSYGPDMPTIMGLNAVKRGNNVTLKCWADSVPPSVFKWYFNGSLVSNMSEYVTPPLNKDMSMMYICMAFNYITGKNSTASRMISVIDPIESVQIEAYMNSAIEGDSYELTCNVTGTVDHIYWMQNGEPLHADNRIVFSTSNKTVMFNPVDRSDTGDYQCMAINALENMTSTPYKLLIYYGPNMPTIMGPTVAKMGDIATLSCHAASTPTSQYKWYFNGLLVSNMSEYVTSSLNKDMNGKYICMAFNNITDKNSSASIMLTVIDPIETVEIEGQTNPAIEGYSYNLTCNATGTVDYIYWMKNGEPLQADNKTVFYMDNKTVMFMPVERSDTANYQCMAINAIENMTSTPYRLLVNFGPETPIIYGPAYGETGSHVVFTCDAASVPPSSFSWWFNGSMMTNMSVLNAGPLSLNMSGEYTCMAYNHMTGKNSTKSMMFTVIEAIESVMVYNNTMPVNHSNFTLTCHVLGPYDTIYWKKDDMYLNMNGSCTASSTYWIEKNMLHFTPVTVYNNGLYQCVATNKAAHHKSPYYTLHVNYGPLNMSISGPVSEKQDTSVSLICSADSQPQCDFHWFLNSKSVPVGKGSVFTFLARKGNEGNYICEATNPVTNIALTQSKTFALAAQASATHFVTKGGLMFMGLCALSAHLLFL</sequence>
<feature type="domain" description="Ig-like" evidence="6">
    <location>
        <begin position="655"/>
        <end position="737"/>
    </location>
</feature>
<reference evidence="7" key="2">
    <citation type="submission" date="2025-09" db="UniProtKB">
        <authorList>
            <consortium name="Ensembl"/>
        </authorList>
    </citation>
    <scope>IDENTIFICATION</scope>
</reference>
<dbReference type="PROSITE" id="PS50835">
    <property type="entry name" value="IG_LIKE"/>
    <property type="match status" value="12"/>
</dbReference>
<feature type="domain" description="Ig-like" evidence="6">
    <location>
        <begin position="121"/>
        <end position="213"/>
    </location>
</feature>
<evidence type="ECO:0000256" key="5">
    <source>
        <dbReference type="SAM" id="SignalP"/>
    </source>
</evidence>
<dbReference type="Gene3D" id="2.60.40.10">
    <property type="entry name" value="Immunoglobulins"/>
    <property type="match status" value="13"/>
</dbReference>
<accession>A0A3Q3AD05</accession>
<dbReference type="Pfam" id="PF13895">
    <property type="entry name" value="Ig_2"/>
    <property type="match status" value="2"/>
</dbReference>
<dbReference type="InterPro" id="IPR013098">
    <property type="entry name" value="Ig_I-set"/>
</dbReference>
<dbReference type="OMA" id="RCHAKSV"/>
<dbReference type="InterPro" id="IPR052598">
    <property type="entry name" value="IgSF_CEA-related"/>
</dbReference>
<dbReference type="SUPFAM" id="SSF48726">
    <property type="entry name" value="Immunoglobulin"/>
    <property type="match status" value="13"/>
</dbReference>